<feature type="region of interest" description="Disordered" evidence="10">
    <location>
        <begin position="307"/>
        <end position="355"/>
    </location>
</feature>
<evidence type="ECO:0000256" key="1">
    <source>
        <dbReference type="ARBA" id="ARBA00001798"/>
    </source>
</evidence>
<dbReference type="InterPro" id="IPR031127">
    <property type="entry name" value="E3_UB_ligase_RBR"/>
</dbReference>
<evidence type="ECO:0000313" key="14">
    <source>
        <dbReference type="Proteomes" id="UP000078576"/>
    </source>
</evidence>
<evidence type="ECO:0000256" key="4">
    <source>
        <dbReference type="ARBA" id="ARBA00022723"/>
    </source>
</evidence>
<feature type="domain" description="RING-type" evidence="12">
    <location>
        <begin position="360"/>
        <end position="583"/>
    </location>
</feature>
<gene>
    <name evidence="13" type="ORF">VP1G_02660</name>
</gene>
<evidence type="ECO:0000259" key="11">
    <source>
        <dbReference type="PROSITE" id="PS50089"/>
    </source>
</evidence>
<keyword evidence="8" id="KW-0862">Zinc</keyword>
<keyword evidence="5" id="KW-0677">Repeat</keyword>
<dbReference type="SMART" id="SM00184">
    <property type="entry name" value="RING"/>
    <property type="match status" value="2"/>
</dbReference>
<feature type="region of interest" description="Disordered" evidence="10">
    <location>
        <begin position="647"/>
        <end position="672"/>
    </location>
</feature>
<dbReference type="InterPro" id="IPR013083">
    <property type="entry name" value="Znf_RING/FYVE/PHD"/>
</dbReference>
<feature type="compositionally biased region" description="Polar residues" evidence="10">
    <location>
        <begin position="337"/>
        <end position="348"/>
    </location>
</feature>
<feature type="compositionally biased region" description="Polar residues" evidence="10">
    <location>
        <begin position="183"/>
        <end position="195"/>
    </location>
</feature>
<dbReference type="CDD" id="cd20336">
    <property type="entry name" value="Rcat_RBR"/>
    <property type="match status" value="1"/>
</dbReference>
<dbReference type="EMBL" id="KN714679">
    <property type="protein sequence ID" value="KUI55258.1"/>
    <property type="molecule type" value="Genomic_DNA"/>
</dbReference>
<dbReference type="CDD" id="cd20335">
    <property type="entry name" value="BRcat_RBR"/>
    <property type="match status" value="1"/>
</dbReference>
<accession>A0A194UUC0</accession>
<dbReference type="OrthoDB" id="1431934at2759"/>
<name>A0A194UUC0_CYTMA</name>
<dbReference type="PROSITE" id="PS50089">
    <property type="entry name" value="ZF_RING_2"/>
    <property type="match status" value="1"/>
</dbReference>
<organism evidence="13 14">
    <name type="scientific">Cytospora mali</name>
    <name type="common">Apple Valsa canker fungus</name>
    <name type="synonym">Valsa mali</name>
    <dbReference type="NCBI Taxonomy" id="578113"/>
    <lineage>
        <taxon>Eukaryota</taxon>
        <taxon>Fungi</taxon>
        <taxon>Dikarya</taxon>
        <taxon>Ascomycota</taxon>
        <taxon>Pezizomycotina</taxon>
        <taxon>Sordariomycetes</taxon>
        <taxon>Sordariomycetidae</taxon>
        <taxon>Diaporthales</taxon>
        <taxon>Cytosporaceae</taxon>
        <taxon>Cytospora</taxon>
    </lineage>
</organism>
<keyword evidence="7" id="KW-0833">Ubl conjugation pathway</keyword>
<feature type="region of interest" description="Disordered" evidence="10">
    <location>
        <begin position="177"/>
        <end position="198"/>
    </location>
</feature>
<dbReference type="AlphaFoldDB" id="A0A194UUC0"/>
<evidence type="ECO:0000256" key="7">
    <source>
        <dbReference type="ARBA" id="ARBA00022786"/>
    </source>
</evidence>
<evidence type="ECO:0000256" key="10">
    <source>
        <dbReference type="SAM" id="MobiDB-lite"/>
    </source>
</evidence>
<dbReference type="STRING" id="694573.A0A194UUC0"/>
<dbReference type="EC" id="2.3.2.31" evidence="2"/>
<dbReference type="SUPFAM" id="SSF57850">
    <property type="entry name" value="RING/U-box"/>
    <property type="match status" value="3"/>
</dbReference>
<proteinExistence type="predicted"/>
<dbReference type="GO" id="GO:0061630">
    <property type="term" value="F:ubiquitin protein ligase activity"/>
    <property type="evidence" value="ECO:0007669"/>
    <property type="project" value="UniProtKB-EC"/>
</dbReference>
<feature type="region of interest" description="Disordered" evidence="10">
    <location>
        <begin position="140"/>
        <end position="163"/>
    </location>
</feature>
<comment type="catalytic activity">
    <reaction evidence="1">
        <text>[E2 ubiquitin-conjugating enzyme]-S-ubiquitinyl-L-cysteine + [acceptor protein]-L-lysine = [E2 ubiquitin-conjugating enzyme]-L-cysteine + [acceptor protein]-N(6)-ubiquitinyl-L-lysine.</text>
        <dbReference type="EC" id="2.3.2.31"/>
    </reaction>
</comment>
<keyword evidence="3" id="KW-0808">Transferase</keyword>
<dbReference type="PANTHER" id="PTHR11685">
    <property type="entry name" value="RBR FAMILY RING FINGER AND IBR DOMAIN-CONTAINING"/>
    <property type="match status" value="1"/>
</dbReference>
<feature type="domain" description="RING-type" evidence="11">
    <location>
        <begin position="364"/>
        <end position="418"/>
    </location>
</feature>
<dbReference type="InterPro" id="IPR002867">
    <property type="entry name" value="IBR_dom"/>
</dbReference>
<dbReference type="GO" id="GO:0008270">
    <property type="term" value="F:zinc ion binding"/>
    <property type="evidence" value="ECO:0007669"/>
    <property type="project" value="UniProtKB-KW"/>
</dbReference>
<evidence type="ECO:0000256" key="8">
    <source>
        <dbReference type="ARBA" id="ARBA00022833"/>
    </source>
</evidence>
<evidence type="ECO:0000256" key="2">
    <source>
        <dbReference type="ARBA" id="ARBA00012251"/>
    </source>
</evidence>
<dbReference type="Gene3D" id="1.20.120.1750">
    <property type="match status" value="1"/>
</dbReference>
<keyword evidence="14" id="KW-1185">Reference proteome</keyword>
<keyword evidence="4" id="KW-0479">Metal-binding</keyword>
<dbReference type="Pfam" id="PF22191">
    <property type="entry name" value="IBR_1"/>
    <property type="match status" value="1"/>
</dbReference>
<dbReference type="Proteomes" id="UP000078576">
    <property type="component" value="Unassembled WGS sequence"/>
</dbReference>
<keyword evidence="6 9" id="KW-0863">Zinc-finger</keyword>
<evidence type="ECO:0000256" key="6">
    <source>
        <dbReference type="ARBA" id="ARBA00022771"/>
    </source>
</evidence>
<dbReference type="PROSITE" id="PS51873">
    <property type="entry name" value="TRIAD"/>
    <property type="match status" value="1"/>
</dbReference>
<evidence type="ECO:0000256" key="5">
    <source>
        <dbReference type="ARBA" id="ARBA00022737"/>
    </source>
</evidence>
<evidence type="ECO:0000259" key="12">
    <source>
        <dbReference type="PROSITE" id="PS51873"/>
    </source>
</evidence>
<dbReference type="GO" id="GO:0016567">
    <property type="term" value="P:protein ubiquitination"/>
    <property type="evidence" value="ECO:0007669"/>
    <property type="project" value="InterPro"/>
</dbReference>
<protein>
    <recommendedName>
        <fullName evidence="2">RBR-type E3 ubiquitin transferase</fullName>
        <ecNumber evidence="2">2.3.2.31</ecNumber>
    </recommendedName>
</protein>
<dbReference type="Gene3D" id="3.30.40.10">
    <property type="entry name" value="Zinc/RING finger domain, C3HC4 (zinc finger)"/>
    <property type="match status" value="1"/>
</dbReference>
<dbReference type="SMART" id="SM00647">
    <property type="entry name" value="IBR"/>
    <property type="match status" value="2"/>
</dbReference>
<reference evidence="14" key="1">
    <citation type="submission" date="2014-12" db="EMBL/GenBank/DDBJ databases">
        <title>Genome Sequence of Valsa Canker Pathogens Uncovers a Specific Adaption of Colonization on Woody Bark.</title>
        <authorList>
            <person name="Yin Z."/>
            <person name="Liu H."/>
            <person name="Gao X."/>
            <person name="Li Z."/>
            <person name="Song N."/>
            <person name="Ke X."/>
            <person name="Dai Q."/>
            <person name="Wu Y."/>
            <person name="Sun Y."/>
            <person name="Xu J.-R."/>
            <person name="Kang Z.K."/>
            <person name="Wang L."/>
            <person name="Huang L."/>
        </authorList>
    </citation>
    <scope>NUCLEOTIDE SEQUENCE [LARGE SCALE GENOMIC DNA]</scope>
    <source>
        <strain evidence="14">SXYL134</strain>
    </source>
</reference>
<evidence type="ECO:0000256" key="3">
    <source>
        <dbReference type="ARBA" id="ARBA00022679"/>
    </source>
</evidence>
<feature type="compositionally biased region" description="Basic and acidic residues" evidence="10">
    <location>
        <begin position="321"/>
        <end position="334"/>
    </location>
</feature>
<evidence type="ECO:0000256" key="9">
    <source>
        <dbReference type="PROSITE-ProRule" id="PRU00175"/>
    </source>
</evidence>
<dbReference type="Pfam" id="PF01485">
    <property type="entry name" value="IBR"/>
    <property type="match status" value="1"/>
</dbReference>
<evidence type="ECO:0000313" key="13">
    <source>
        <dbReference type="EMBL" id="KUI55258.1"/>
    </source>
</evidence>
<sequence length="672" mass="75125">MVDPLKPSKSERIRILRALYQFETYHHLFGQNMGQRSGCIDRLVVSQVQTITMSSNDGQKLLVFGLSFAQQDNRKMQQVLRHYNRLPSSPGNRAALFVALNNLAKELMTDDAAQDQIQQLTDWMRNGGEFPLQTAHSGLGATATRAGGEGVETHRSSSGLSGGHHYIFGRGRTLNDPPETDNQDAISSAPVTNNDNHNDAHYTDHVPFHTNMEQYGRGRTIDDSPETVNAGGNGEAMGDFTNQSDNFETQDWNDDWELGTRVGQNYGRGRTLNDLRERDVFDRTGTTNNGGDGIRGRNGYVEEYVNTFNPNNNTDPEYESEGMHEDGPENEEARPQPATNEPIGSSDVSLMHPSETHDSEEIECPICLEEYPPSNFPKTPTITDLCDHPDKACLQCLNSSIATMVERGALHLLACPICPQKLSPTDIKEYSNKEVYKRYNYLKQQSEIPGHWISCTNTDCGGSQPHESEDPMMICNHCKFVTCAKHKRPWHEGQTCGEFDQDDAQIERLEEEEATAKLLAKEATSICPQCGQGVTKTEGCDHMQCQCGQEWCYVCSCSWENILRIGDTAHATFCIYHPNKVNLTEAQQEATRKRIMGLVHGGEISAELAKARDELRQRRRVEIRAKAAEAAEVRLKGAAHQKRIAITSPEKKKKKVKLVAPWEEGGRTKKSL</sequence>
<dbReference type="InterPro" id="IPR001841">
    <property type="entry name" value="Znf_RING"/>
</dbReference>
<dbReference type="InterPro" id="IPR044066">
    <property type="entry name" value="TRIAD_supradom"/>
</dbReference>